<accession>A0A1S8AX79</accession>
<dbReference type="AlphaFoldDB" id="A0A1S8AX79"/>
<sequence length="221" mass="23447">MHCIAHRGFAAVAPENTIGAVRAAADRADAVEFDVRRCGTGELVVVHDETIDRATDGTGTVASLPLEALAERSVCGTGEGIPTLAAMLAAVPPAVEVHIELKERGLAADVLATIDRADLPARVVVTSFLLDELRTIRERDPSQPIGLLTSHRLETPVTTAVELDCAALGANRVRCLATGIVPRATAVDLEVHAWTVERAPTARLLDRRGVDYVSADRPIDV</sequence>
<evidence type="ECO:0000259" key="1">
    <source>
        <dbReference type="PROSITE" id="PS51704"/>
    </source>
</evidence>
<dbReference type="STRING" id="301967.A6E15_09800"/>
<gene>
    <name evidence="2" type="ORF">A6E15_09800</name>
</gene>
<dbReference type="SUPFAM" id="SSF51695">
    <property type="entry name" value="PLC-like phosphodiesterases"/>
    <property type="match status" value="1"/>
</dbReference>
<reference evidence="3" key="1">
    <citation type="submission" date="2016-04" db="EMBL/GenBank/DDBJ databases">
        <authorList>
            <person name="Chen S.-C."/>
            <person name="Lai M.-C."/>
        </authorList>
    </citation>
    <scope>NUCLEOTIDE SEQUENCE [LARGE SCALE GENOMIC DNA]</scope>
    <source>
        <strain evidence="3">AB14</strain>
    </source>
</reference>
<dbReference type="OrthoDB" id="19020at2157"/>
<dbReference type="EMBL" id="LWLN01000001">
    <property type="protein sequence ID" value="OLZ41262.1"/>
    <property type="molecule type" value="Genomic_DNA"/>
</dbReference>
<protein>
    <submittedName>
        <fullName evidence="2">Glycerophosphodiester phosphodiesterase</fullName>
    </submittedName>
</protein>
<dbReference type="RefSeq" id="WP_076145916.1">
    <property type="nucleotide sequence ID" value="NZ_LWLN01000001.1"/>
</dbReference>
<feature type="domain" description="GP-PDE" evidence="1">
    <location>
        <begin position="1"/>
        <end position="221"/>
    </location>
</feature>
<proteinExistence type="predicted"/>
<dbReference type="Gene3D" id="3.20.20.190">
    <property type="entry name" value="Phosphatidylinositol (PI) phosphodiesterase"/>
    <property type="match status" value="1"/>
</dbReference>
<dbReference type="CDD" id="cd08556">
    <property type="entry name" value="GDPD"/>
    <property type="match status" value="1"/>
</dbReference>
<evidence type="ECO:0000313" key="2">
    <source>
        <dbReference type="EMBL" id="OLZ41262.1"/>
    </source>
</evidence>
<dbReference type="InterPro" id="IPR030395">
    <property type="entry name" value="GP_PDE_dom"/>
</dbReference>
<dbReference type="PANTHER" id="PTHR46211">
    <property type="entry name" value="GLYCEROPHOSPHORYL DIESTER PHOSPHODIESTERASE"/>
    <property type="match status" value="1"/>
</dbReference>
<name>A0A1S8AX79_9EURY</name>
<dbReference type="GO" id="GO:0008081">
    <property type="term" value="F:phosphoric diester hydrolase activity"/>
    <property type="evidence" value="ECO:0007669"/>
    <property type="project" value="InterPro"/>
</dbReference>
<dbReference type="PANTHER" id="PTHR46211:SF14">
    <property type="entry name" value="GLYCEROPHOSPHODIESTER PHOSPHODIESTERASE"/>
    <property type="match status" value="1"/>
</dbReference>
<organism evidence="2 3">
    <name type="scientific">Natrinema saccharevitans</name>
    <dbReference type="NCBI Taxonomy" id="301967"/>
    <lineage>
        <taxon>Archaea</taxon>
        <taxon>Methanobacteriati</taxon>
        <taxon>Methanobacteriota</taxon>
        <taxon>Stenosarchaea group</taxon>
        <taxon>Halobacteria</taxon>
        <taxon>Halobacteriales</taxon>
        <taxon>Natrialbaceae</taxon>
        <taxon>Natrinema</taxon>
    </lineage>
</organism>
<dbReference type="InterPro" id="IPR017946">
    <property type="entry name" value="PLC-like_Pdiesterase_TIM-brl"/>
</dbReference>
<keyword evidence="3" id="KW-1185">Reference proteome</keyword>
<dbReference type="Pfam" id="PF03009">
    <property type="entry name" value="GDPD"/>
    <property type="match status" value="1"/>
</dbReference>
<dbReference type="GO" id="GO:0006629">
    <property type="term" value="P:lipid metabolic process"/>
    <property type="evidence" value="ECO:0007669"/>
    <property type="project" value="InterPro"/>
</dbReference>
<dbReference type="Proteomes" id="UP000189370">
    <property type="component" value="Unassembled WGS sequence"/>
</dbReference>
<dbReference type="PROSITE" id="PS51704">
    <property type="entry name" value="GP_PDE"/>
    <property type="match status" value="1"/>
</dbReference>
<evidence type="ECO:0000313" key="3">
    <source>
        <dbReference type="Proteomes" id="UP000189370"/>
    </source>
</evidence>
<comment type="caution">
    <text evidence="2">The sequence shown here is derived from an EMBL/GenBank/DDBJ whole genome shotgun (WGS) entry which is preliminary data.</text>
</comment>